<dbReference type="STRING" id="1169540.A0A0G4EI96"/>
<dbReference type="CDD" id="cd19179">
    <property type="entry name" value="SET_RBCMT"/>
    <property type="match status" value="1"/>
</dbReference>
<feature type="domain" description="SET" evidence="6">
    <location>
        <begin position="147"/>
        <end position="395"/>
    </location>
</feature>
<keyword evidence="2" id="KW-0808">Transferase</keyword>
<dbReference type="Proteomes" id="UP000041254">
    <property type="component" value="Unassembled WGS sequence"/>
</dbReference>
<name>A0A0G4EI96_VITBC</name>
<dbReference type="EMBL" id="CDMY01000231">
    <property type="protein sequence ID" value="CEL95601.1"/>
    <property type="molecule type" value="Genomic_DNA"/>
</dbReference>
<dbReference type="PhylomeDB" id="A0A0G4EI96"/>
<dbReference type="PANTHER" id="PTHR13271">
    <property type="entry name" value="UNCHARACTERIZED PUTATIVE METHYLTRANSFERASE"/>
    <property type="match status" value="1"/>
</dbReference>
<evidence type="ECO:0000313" key="7">
    <source>
        <dbReference type="EMBL" id="CEL95601.1"/>
    </source>
</evidence>
<feature type="signal peptide" evidence="5">
    <location>
        <begin position="1"/>
        <end position="19"/>
    </location>
</feature>
<dbReference type="InterPro" id="IPR015353">
    <property type="entry name" value="Rubisco_LSMT_subst-bd"/>
</dbReference>
<dbReference type="InterPro" id="IPR044431">
    <property type="entry name" value="SET_RBCMT"/>
</dbReference>
<dbReference type="GO" id="GO:0032259">
    <property type="term" value="P:methylation"/>
    <property type="evidence" value="ECO:0007669"/>
    <property type="project" value="UniProtKB-KW"/>
</dbReference>
<dbReference type="Pfam" id="PF09273">
    <property type="entry name" value="Rubis-subs-bind"/>
    <property type="match status" value="1"/>
</dbReference>
<organism evidence="7 8">
    <name type="scientific">Vitrella brassicaformis (strain CCMP3155)</name>
    <dbReference type="NCBI Taxonomy" id="1169540"/>
    <lineage>
        <taxon>Eukaryota</taxon>
        <taxon>Sar</taxon>
        <taxon>Alveolata</taxon>
        <taxon>Colpodellida</taxon>
        <taxon>Vitrellaceae</taxon>
        <taxon>Vitrella</taxon>
    </lineage>
</organism>
<evidence type="ECO:0000313" key="8">
    <source>
        <dbReference type="Proteomes" id="UP000041254"/>
    </source>
</evidence>
<keyword evidence="5" id="KW-0732">Signal</keyword>
<dbReference type="InterPro" id="IPR001214">
    <property type="entry name" value="SET_dom"/>
</dbReference>
<proteinExistence type="predicted"/>
<keyword evidence="3" id="KW-0949">S-adenosyl-L-methionine</keyword>
<keyword evidence="4" id="KW-0175">Coiled coil</keyword>
<accession>A0A0G4EI96</accession>
<keyword evidence="1" id="KW-0489">Methyltransferase</keyword>
<dbReference type="PANTHER" id="PTHR13271:SF123">
    <property type="entry name" value="RIBULOSE-1,5-BISPHOSPHATE CARBOXYLASE_OXYGENASE SMALL SUBUNIT N-METHYLTRANSFERASE I-RELATED"/>
    <property type="match status" value="1"/>
</dbReference>
<evidence type="ECO:0000256" key="3">
    <source>
        <dbReference type="ARBA" id="ARBA00022691"/>
    </source>
</evidence>
<dbReference type="OMA" id="TGLEPWI"/>
<dbReference type="SUPFAM" id="SSF82199">
    <property type="entry name" value="SET domain"/>
    <property type="match status" value="1"/>
</dbReference>
<evidence type="ECO:0000256" key="4">
    <source>
        <dbReference type="SAM" id="Coils"/>
    </source>
</evidence>
<dbReference type="AlphaFoldDB" id="A0A0G4EI96"/>
<protein>
    <recommendedName>
        <fullName evidence="6">SET domain-containing protein</fullName>
    </recommendedName>
</protein>
<keyword evidence="8" id="KW-1185">Reference proteome</keyword>
<dbReference type="GO" id="GO:0016279">
    <property type="term" value="F:protein-lysine N-methyltransferase activity"/>
    <property type="evidence" value="ECO:0007669"/>
    <property type="project" value="InterPro"/>
</dbReference>
<dbReference type="InterPro" id="IPR046341">
    <property type="entry name" value="SET_dom_sf"/>
</dbReference>
<dbReference type="OrthoDB" id="341421at2759"/>
<dbReference type="Gene3D" id="3.90.1420.10">
    <property type="entry name" value="Rubisco LSMT, substrate-binding domain"/>
    <property type="match status" value="1"/>
</dbReference>
<feature type="chain" id="PRO_5005187669" description="SET domain-containing protein" evidence="5">
    <location>
        <begin position="20"/>
        <end position="607"/>
    </location>
</feature>
<dbReference type="SUPFAM" id="SSF81822">
    <property type="entry name" value="RuBisCo LSMT C-terminal, substrate-binding domain"/>
    <property type="match status" value="1"/>
</dbReference>
<evidence type="ECO:0000259" key="6">
    <source>
        <dbReference type="PROSITE" id="PS50280"/>
    </source>
</evidence>
<dbReference type="InterPro" id="IPR036464">
    <property type="entry name" value="Rubisco_LSMT_subst-bd_sf"/>
</dbReference>
<dbReference type="PROSITE" id="PS50280">
    <property type="entry name" value="SET"/>
    <property type="match status" value="1"/>
</dbReference>
<feature type="coiled-coil region" evidence="4">
    <location>
        <begin position="546"/>
        <end position="573"/>
    </location>
</feature>
<evidence type="ECO:0000256" key="2">
    <source>
        <dbReference type="ARBA" id="ARBA00022679"/>
    </source>
</evidence>
<evidence type="ECO:0000256" key="1">
    <source>
        <dbReference type="ARBA" id="ARBA00022603"/>
    </source>
</evidence>
<dbReference type="Gene3D" id="3.90.1410.10">
    <property type="entry name" value="set domain protein methyltransferase, domain 1"/>
    <property type="match status" value="1"/>
</dbReference>
<dbReference type="VEuPathDB" id="CryptoDB:Vbra_7447"/>
<sequence length="607" mass="69037">MVVQVAVACLLGFLEAADAWNRQHMTFIAPSGVRVRGSDRRPHRRLLAQSRPESPSVKDILSPLEGPLVEVVMGERNVTDLFRDDRSLWEKTRGQTDRPGAATTSKLRGLRGLTSDDIKVQQNEALAGWLFANGVYLSEKSEWGLAPHACLLATDVMDENAGESAGRGLLAKKQLDVNEEVLSVPLRLCFTKDAARRVFGPDIVDDGMSEHIAIALLLIHERAKGDDSFFFPYLDVLPTIEEVNPTFVWPEEDVELLRGSQAFITATSLREKLLNEYDRVRSLVLTKKPEMFPEDVFTFEAWLWAFIQIFSRSIRLQLGKSTSKEREEIAMVPYADLINHSPFSSSFITAESPSAFLKRWRGDPITEQVRVVDDDVKVYTDRAYKRMEQVYVSYGQKSNADLLLLYGFALDRNPHNTVSLDFQLDPNDELYDDKMAFVDKAGLPSRIFFPVGDDKFPSEMFEFVRLMVIDKATLGDRPLARFDFTRPLSEALENRVLDTVIEQCAEILQRYPTTDAEDEALISDRGLFSMMSKSQRMAVRMRFQEKRILKRTMAALKARRKNVKMQVEAVAEDLDIPEFLRDLARQVDFPMIRGKTISFDSKLRGPT</sequence>
<reference evidence="7 8" key="1">
    <citation type="submission" date="2014-11" db="EMBL/GenBank/DDBJ databases">
        <authorList>
            <person name="Zhu J."/>
            <person name="Qi W."/>
            <person name="Song R."/>
        </authorList>
    </citation>
    <scope>NUCLEOTIDE SEQUENCE [LARGE SCALE GENOMIC DNA]</scope>
</reference>
<dbReference type="InterPro" id="IPR050600">
    <property type="entry name" value="SETD3_SETD6_MTase"/>
</dbReference>
<dbReference type="InParanoid" id="A0A0G4EI96"/>
<gene>
    <name evidence="7" type="ORF">Vbra_7447</name>
</gene>
<evidence type="ECO:0000256" key="5">
    <source>
        <dbReference type="SAM" id="SignalP"/>
    </source>
</evidence>